<dbReference type="OrthoDB" id="116415at2"/>
<proteinExistence type="predicted"/>
<feature type="transmembrane region" description="Helical" evidence="1">
    <location>
        <begin position="210"/>
        <end position="230"/>
    </location>
</feature>
<dbReference type="InterPro" id="IPR025333">
    <property type="entry name" value="DUF4239"/>
</dbReference>
<evidence type="ECO:0000313" key="2">
    <source>
        <dbReference type="EMBL" id="PLP99569.1"/>
    </source>
</evidence>
<evidence type="ECO:0000256" key="1">
    <source>
        <dbReference type="SAM" id="Phobius"/>
    </source>
</evidence>
<protein>
    <recommendedName>
        <fullName evidence="4">DUF4239 domain-containing protein</fullName>
    </recommendedName>
</protein>
<dbReference type="STRING" id="82633.GCA_000974605_05195"/>
<sequence length="254" mass="28240">MDQIIRHPAVLFVLLLVLLTVATAIGALVLRRFRPIRSEGRDDFNIIQGATLTLLALLIGFTLSMAVGRYDQRKNLEEEEANAIGTEYLRADLVEGADADKVKGLLVRYLDQRLLFYRTRDREKLSEIATATARLEDEMWAIMRAHARDKPNPITALVVAGMNDVINSQGYAEAAWLNRIPVAAWCLMLIIAFFSTLMQGYGARTETSKAFLLCILPVTVSLSLALIADIDSPRGGVIRVVPQNLMSLEASLRR</sequence>
<accession>A0A2N5CBG8</accession>
<keyword evidence="1" id="KW-0472">Membrane</keyword>
<evidence type="ECO:0008006" key="4">
    <source>
        <dbReference type="Google" id="ProtNLM"/>
    </source>
</evidence>
<dbReference type="Proteomes" id="UP000234341">
    <property type="component" value="Unassembled WGS sequence"/>
</dbReference>
<name>A0A2N5CBG8_9BURK</name>
<gene>
    <name evidence="2" type="ORF">CYJ10_16565</name>
</gene>
<dbReference type="EMBL" id="PJRP01000007">
    <property type="protein sequence ID" value="PLP99569.1"/>
    <property type="molecule type" value="Genomic_DNA"/>
</dbReference>
<comment type="caution">
    <text evidence="2">The sequence shown here is derived from an EMBL/GenBank/DDBJ whole genome shotgun (WGS) entry which is preliminary data.</text>
</comment>
<keyword evidence="1" id="KW-0812">Transmembrane</keyword>
<dbReference type="Pfam" id="PF14023">
    <property type="entry name" value="Bestrophin-like"/>
    <property type="match status" value="1"/>
</dbReference>
<feature type="transmembrane region" description="Helical" evidence="1">
    <location>
        <begin position="176"/>
        <end position="198"/>
    </location>
</feature>
<keyword evidence="1" id="KW-1133">Transmembrane helix</keyword>
<dbReference type="RefSeq" id="WP_101682709.1">
    <property type="nucleotide sequence ID" value="NZ_PJRP01000007.1"/>
</dbReference>
<evidence type="ECO:0000313" key="3">
    <source>
        <dbReference type="Proteomes" id="UP000234341"/>
    </source>
</evidence>
<feature type="transmembrane region" description="Helical" evidence="1">
    <location>
        <begin position="46"/>
        <end position="67"/>
    </location>
</feature>
<reference evidence="2 3" key="1">
    <citation type="submission" date="2017-12" db="EMBL/GenBank/DDBJ databases">
        <title>Genome sequence of the active heterotrophic nitrifier-denitrifier, Cupriavidus pauculus UM1.</title>
        <authorList>
            <person name="Putonti C."/>
            <person name="Castignetti D."/>
        </authorList>
    </citation>
    <scope>NUCLEOTIDE SEQUENCE [LARGE SCALE GENOMIC DNA]</scope>
    <source>
        <strain evidence="2 3">UM1</strain>
    </source>
</reference>
<dbReference type="AlphaFoldDB" id="A0A2N5CBG8"/>
<organism evidence="2 3">
    <name type="scientific">Cupriavidus pauculus</name>
    <dbReference type="NCBI Taxonomy" id="82633"/>
    <lineage>
        <taxon>Bacteria</taxon>
        <taxon>Pseudomonadati</taxon>
        <taxon>Pseudomonadota</taxon>
        <taxon>Betaproteobacteria</taxon>
        <taxon>Burkholderiales</taxon>
        <taxon>Burkholderiaceae</taxon>
        <taxon>Cupriavidus</taxon>
    </lineage>
</organism>